<name>A0A6N9Q5L5_9BACL</name>
<evidence type="ECO:0000313" key="2">
    <source>
        <dbReference type="Proteomes" id="UP000448943"/>
    </source>
</evidence>
<evidence type="ECO:0008006" key="3">
    <source>
        <dbReference type="Google" id="ProtNLM"/>
    </source>
</evidence>
<keyword evidence="2" id="KW-1185">Reference proteome</keyword>
<dbReference type="AlphaFoldDB" id="A0A6N9Q5L5"/>
<dbReference type="RefSeq" id="WP_160646942.1">
    <property type="nucleotide sequence ID" value="NZ_SIJB01000029.1"/>
</dbReference>
<dbReference type="EMBL" id="SIJB01000029">
    <property type="protein sequence ID" value="NBI30138.1"/>
    <property type="molecule type" value="Genomic_DNA"/>
</dbReference>
<reference evidence="1 2" key="1">
    <citation type="submission" date="2019-01" db="EMBL/GenBank/DDBJ databases">
        <title>Chengkuizengella sp. nov., isolated from deep-sea sediment of East Pacific Ocean.</title>
        <authorList>
            <person name="Yang J."/>
            <person name="Lai Q."/>
            <person name="Shao Z."/>
        </authorList>
    </citation>
    <scope>NUCLEOTIDE SEQUENCE [LARGE SCALE GENOMIC DNA]</scope>
    <source>
        <strain evidence="1 2">YPA3-1-1</strain>
    </source>
</reference>
<evidence type="ECO:0000313" key="1">
    <source>
        <dbReference type="EMBL" id="NBI30138.1"/>
    </source>
</evidence>
<accession>A0A6N9Q5L5</accession>
<dbReference type="Proteomes" id="UP000448943">
    <property type="component" value="Unassembled WGS sequence"/>
</dbReference>
<comment type="caution">
    <text evidence="1">The sequence shown here is derived from an EMBL/GenBank/DDBJ whole genome shotgun (WGS) entry which is preliminary data.</text>
</comment>
<proteinExistence type="predicted"/>
<protein>
    <recommendedName>
        <fullName evidence="3">Cytosolic protein</fullName>
    </recommendedName>
</protein>
<sequence>MYFNERNLQHLQDVQLKDWKIEELELHHQTMSDLSPWLNAEGVSYHHKIIDEIKRRGGDTGDTNFTD</sequence>
<organism evidence="1 2">
    <name type="scientific">Chengkuizengella marina</name>
    <dbReference type="NCBI Taxonomy" id="2507566"/>
    <lineage>
        <taxon>Bacteria</taxon>
        <taxon>Bacillati</taxon>
        <taxon>Bacillota</taxon>
        <taxon>Bacilli</taxon>
        <taxon>Bacillales</taxon>
        <taxon>Paenibacillaceae</taxon>
        <taxon>Chengkuizengella</taxon>
    </lineage>
</organism>
<dbReference type="OrthoDB" id="2691543at2"/>
<gene>
    <name evidence="1" type="ORF">ERL59_14395</name>
</gene>